<accession>A0A1Y0HXB9</accession>
<feature type="compositionally biased region" description="Low complexity" evidence="5">
    <location>
        <begin position="142"/>
        <end position="152"/>
    </location>
</feature>
<dbReference type="SUPFAM" id="SSF53850">
    <property type="entry name" value="Periplasmic binding protein-like II"/>
    <property type="match status" value="1"/>
</dbReference>
<evidence type="ECO:0000256" key="5">
    <source>
        <dbReference type="SAM" id="MobiDB-lite"/>
    </source>
</evidence>
<dbReference type="InterPro" id="IPR005119">
    <property type="entry name" value="LysR_subst-bd"/>
</dbReference>
<dbReference type="PANTHER" id="PTHR30346:SF29">
    <property type="entry name" value="LYSR SUBSTRATE-BINDING"/>
    <property type="match status" value="1"/>
</dbReference>
<protein>
    <recommendedName>
        <fullName evidence="6">HTH lysR-type domain-containing protein</fullName>
    </recommendedName>
</protein>
<evidence type="ECO:0000256" key="2">
    <source>
        <dbReference type="ARBA" id="ARBA00023015"/>
    </source>
</evidence>
<feature type="region of interest" description="Disordered" evidence="5">
    <location>
        <begin position="213"/>
        <end position="242"/>
    </location>
</feature>
<dbReference type="Gene3D" id="3.40.190.10">
    <property type="entry name" value="Periplasmic binding protein-like II"/>
    <property type="match status" value="2"/>
</dbReference>
<dbReference type="GO" id="GO:0032993">
    <property type="term" value="C:protein-DNA complex"/>
    <property type="evidence" value="ECO:0007669"/>
    <property type="project" value="TreeGrafter"/>
</dbReference>
<dbReference type="Pfam" id="PF03466">
    <property type="entry name" value="LysR_substrate"/>
    <property type="match status" value="1"/>
</dbReference>
<proteinExistence type="inferred from homology"/>
<dbReference type="InterPro" id="IPR036390">
    <property type="entry name" value="WH_DNA-bd_sf"/>
</dbReference>
<feature type="compositionally biased region" description="Low complexity" evidence="5">
    <location>
        <begin position="113"/>
        <end position="128"/>
    </location>
</feature>
<keyword evidence="4" id="KW-0804">Transcription</keyword>
<dbReference type="SUPFAM" id="SSF46785">
    <property type="entry name" value="Winged helix' DNA-binding domain"/>
    <property type="match status" value="1"/>
</dbReference>
<feature type="compositionally biased region" description="Low complexity" evidence="5">
    <location>
        <begin position="83"/>
        <end position="103"/>
    </location>
</feature>
<dbReference type="PANTHER" id="PTHR30346">
    <property type="entry name" value="TRANSCRIPTIONAL DUAL REGULATOR HCAR-RELATED"/>
    <property type="match status" value="1"/>
</dbReference>
<sequence>MVLGADRAGLSAVHGTGQEACTDTRRCTRPTTTAPSPAAAAARPCGVVSTSQAASRTVRAPTAAHGPQPSADRQLSPRRGTKVASVLAPTTAATSTTAVQTGARSGSQPPPATTSSAPTGAVSAAVATARRRSGRSRPRGVPPGSVRAVPGSRGRGSATASWAGRVMVRASCRIPLRVLCRNGLGGGSTPHRPARRRLGNEVARAALPWRGELRPRAHRPRGVRRTRRPAARPHDRRPSSGRAMIDLSAVGALIAIERTGSVHGAARDLGYTPSAVSQQVKRLERDLGARLLDREGRGVVLTAAGRRVVEEGRTLREQVESLRARLHDAGARPTGTVRLGSFSTAVRGVVAPLVARVRDDVPDLRLVVEEAEPWDAVAAVAAGTLDLALVHHWEGVGLALAPSLRAEELFRDEADVLVHASSPLAGRSTLTPADLLDETWVCTPDGTICYEWFCHMFAREPRVPRIDFRCLEFASQVEVVAQGLAVALVPRLGRGPLPADVVAVPVREPVPTRPVTVVWRATMTDAPAVRYLRERLRAVTP</sequence>
<keyword evidence="2" id="KW-0805">Transcription regulation</keyword>
<dbReference type="InterPro" id="IPR000847">
    <property type="entry name" value="LysR_HTH_N"/>
</dbReference>
<comment type="similarity">
    <text evidence="1">Belongs to the LysR transcriptional regulatory family.</text>
</comment>
<feature type="region of interest" description="Disordered" evidence="5">
    <location>
        <begin position="1"/>
        <end position="158"/>
    </location>
</feature>
<dbReference type="Proteomes" id="UP000196228">
    <property type="component" value="Chromosome"/>
</dbReference>
<feature type="compositionally biased region" description="Basic residues" evidence="5">
    <location>
        <begin position="129"/>
        <end position="138"/>
    </location>
</feature>
<name>A0A1Y0HXB9_CELCE</name>
<evidence type="ECO:0000256" key="1">
    <source>
        <dbReference type="ARBA" id="ARBA00009437"/>
    </source>
</evidence>
<keyword evidence="3" id="KW-0238">DNA-binding</keyword>
<evidence type="ECO:0000259" key="6">
    <source>
        <dbReference type="PROSITE" id="PS50931"/>
    </source>
</evidence>
<dbReference type="KEGG" id="cceu:CBR64_11095"/>
<gene>
    <name evidence="7" type="ORF">CBR64_11095</name>
</gene>
<dbReference type="InterPro" id="IPR036388">
    <property type="entry name" value="WH-like_DNA-bd_sf"/>
</dbReference>
<dbReference type="CDD" id="cd08423">
    <property type="entry name" value="PBP2_LTTR_like_6"/>
    <property type="match status" value="1"/>
</dbReference>
<dbReference type="PROSITE" id="PS50931">
    <property type="entry name" value="HTH_LYSR"/>
    <property type="match status" value="1"/>
</dbReference>
<dbReference type="EMBL" id="CP021383">
    <property type="protein sequence ID" value="ARU51945.1"/>
    <property type="molecule type" value="Genomic_DNA"/>
</dbReference>
<feature type="domain" description="HTH lysR-type" evidence="6">
    <location>
        <begin position="245"/>
        <end position="302"/>
    </location>
</feature>
<organism evidence="7 8">
    <name type="scientific">Cellulosimicrobium cellulans</name>
    <name type="common">Arthrobacter luteus</name>
    <dbReference type="NCBI Taxonomy" id="1710"/>
    <lineage>
        <taxon>Bacteria</taxon>
        <taxon>Bacillati</taxon>
        <taxon>Actinomycetota</taxon>
        <taxon>Actinomycetes</taxon>
        <taxon>Micrococcales</taxon>
        <taxon>Promicromonosporaceae</taxon>
        <taxon>Cellulosimicrobium</taxon>
    </lineage>
</organism>
<dbReference type="AlphaFoldDB" id="A0A1Y0HXB9"/>
<evidence type="ECO:0000313" key="7">
    <source>
        <dbReference type="EMBL" id="ARU51945.1"/>
    </source>
</evidence>
<evidence type="ECO:0000313" key="8">
    <source>
        <dbReference type="Proteomes" id="UP000196228"/>
    </source>
</evidence>
<dbReference type="GO" id="GO:0003700">
    <property type="term" value="F:DNA-binding transcription factor activity"/>
    <property type="evidence" value="ECO:0007669"/>
    <property type="project" value="InterPro"/>
</dbReference>
<dbReference type="Pfam" id="PF00126">
    <property type="entry name" value="HTH_1"/>
    <property type="match status" value="1"/>
</dbReference>
<feature type="compositionally biased region" description="Low complexity" evidence="5">
    <location>
        <begin position="29"/>
        <end position="45"/>
    </location>
</feature>
<dbReference type="GO" id="GO:0003677">
    <property type="term" value="F:DNA binding"/>
    <property type="evidence" value="ECO:0007669"/>
    <property type="project" value="UniProtKB-KW"/>
</dbReference>
<evidence type="ECO:0000256" key="4">
    <source>
        <dbReference type="ARBA" id="ARBA00023163"/>
    </source>
</evidence>
<feature type="compositionally biased region" description="Basic residues" evidence="5">
    <location>
        <begin position="216"/>
        <end position="231"/>
    </location>
</feature>
<reference evidence="7 8" key="1">
    <citation type="submission" date="2017-05" db="EMBL/GenBank/DDBJ databases">
        <authorList>
            <person name="Song R."/>
            <person name="Chenine A.L."/>
            <person name="Ruprecht R.M."/>
        </authorList>
    </citation>
    <scope>NUCLEOTIDE SEQUENCE [LARGE SCALE GENOMIC DNA]</scope>
    <source>
        <strain evidence="7 8">PSBB019</strain>
    </source>
</reference>
<evidence type="ECO:0000256" key="3">
    <source>
        <dbReference type="ARBA" id="ARBA00023125"/>
    </source>
</evidence>
<dbReference type="Gene3D" id="1.10.10.10">
    <property type="entry name" value="Winged helix-like DNA-binding domain superfamily/Winged helix DNA-binding domain"/>
    <property type="match status" value="1"/>
</dbReference>
<dbReference type="FunFam" id="1.10.10.10:FF:000001">
    <property type="entry name" value="LysR family transcriptional regulator"/>
    <property type="match status" value="1"/>
</dbReference>